<dbReference type="Proteomes" id="UP001549366">
    <property type="component" value="Unassembled WGS sequence"/>
</dbReference>
<keyword evidence="4" id="KW-0804">Transcription</keyword>
<dbReference type="InterPro" id="IPR018060">
    <property type="entry name" value="HTH_AraC"/>
</dbReference>
<protein>
    <submittedName>
        <fullName evidence="6">AraC family transcriptional activator of pobA</fullName>
    </submittedName>
</protein>
<dbReference type="PANTHER" id="PTHR43280:SF32">
    <property type="entry name" value="TRANSCRIPTIONAL REGULATORY PROTEIN"/>
    <property type="match status" value="1"/>
</dbReference>
<dbReference type="PROSITE" id="PS01124">
    <property type="entry name" value="HTH_ARAC_FAMILY_2"/>
    <property type="match status" value="1"/>
</dbReference>
<evidence type="ECO:0000256" key="1">
    <source>
        <dbReference type="ARBA" id="ARBA00023015"/>
    </source>
</evidence>
<dbReference type="RefSeq" id="WP_354008027.1">
    <property type="nucleotide sequence ID" value="NZ_JBEWTA010000001.1"/>
</dbReference>
<dbReference type="InterPro" id="IPR009057">
    <property type="entry name" value="Homeodomain-like_sf"/>
</dbReference>
<name>A0ABV2SLB7_9GAMM</name>
<keyword evidence="3" id="KW-0010">Activator</keyword>
<keyword evidence="1" id="KW-0805">Transcription regulation</keyword>
<dbReference type="Pfam" id="PF12833">
    <property type="entry name" value="HTH_18"/>
    <property type="match status" value="1"/>
</dbReference>
<dbReference type="InterPro" id="IPR014710">
    <property type="entry name" value="RmlC-like_jellyroll"/>
</dbReference>
<reference evidence="6 7" key="1">
    <citation type="submission" date="2024-06" db="EMBL/GenBank/DDBJ databases">
        <title>Genomic Encyclopedia of Type Strains, Phase V (KMG-V): Genome sequencing to study the core and pangenomes of soil and plant-associated prokaryotes.</title>
        <authorList>
            <person name="Whitman W."/>
        </authorList>
    </citation>
    <scope>NUCLEOTIDE SEQUENCE [LARGE SCALE GENOMIC DNA]</scope>
    <source>
        <strain evidence="6 7">NE40</strain>
    </source>
</reference>
<evidence type="ECO:0000256" key="3">
    <source>
        <dbReference type="ARBA" id="ARBA00023159"/>
    </source>
</evidence>
<dbReference type="InterPro" id="IPR020449">
    <property type="entry name" value="Tscrpt_reg_AraC-type_HTH"/>
</dbReference>
<evidence type="ECO:0000256" key="4">
    <source>
        <dbReference type="ARBA" id="ARBA00023163"/>
    </source>
</evidence>
<organism evidence="6 7">
    <name type="scientific">Endozoicomonas lisbonensis</name>
    <dbReference type="NCBI Taxonomy" id="3120522"/>
    <lineage>
        <taxon>Bacteria</taxon>
        <taxon>Pseudomonadati</taxon>
        <taxon>Pseudomonadota</taxon>
        <taxon>Gammaproteobacteria</taxon>
        <taxon>Oceanospirillales</taxon>
        <taxon>Endozoicomonadaceae</taxon>
        <taxon>Endozoicomonas</taxon>
    </lineage>
</organism>
<evidence type="ECO:0000259" key="5">
    <source>
        <dbReference type="PROSITE" id="PS01124"/>
    </source>
</evidence>
<dbReference type="InterPro" id="IPR003313">
    <property type="entry name" value="AraC-bd"/>
</dbReference>
<feature type="domain" description="HTH araC/xylS-type" evidence="5">
    <location>
        <begin position="174"/>
        <end position="272"/>
    </location>
</feature>
<evidence type="ECO:0000313" key="7">
    <source>
        <dbReference type="Proteomes" id="UP001549366"/>
    </source>
</evidence>
<dbReference type="EMBL" id="JBEWTB010000002">
    <property type="protein sequence ID" value="MET4757904.1"/>
    <property type="molecule type" value="Genomic_DNA"/>
</dbReference>
<evidence type="ECO:0000313" key="6">
    <source>
        <dbReference type="EMBL" id="MET4757904.1"/>
    </source>
</evidence>
<proteinExistence type="predicted"/>
<evidence type="ECO:0000256" key="2">
    <source>
        <dbReference type="ARBA" id="ARBA00023125"/>
    </source>
</evidence>
<keyword evidence="2" id="KW-0238">DNA-binding</keyword>
<dbReference type="PANTHER" id="PTHR43280">
    <property type="entry name" value="ARAC-FAMILY TRANSCRIPTIONAL REGULATOR"/>
    <property type="match status" value="1"/>
</dbReference>
<dbReference type="SMART" id="SM00342">
    <property type="entry name" value="HTH_ARAC"/>
    <property type="match status" value="1"/>
</dbReference>
<dbReference type="Gene3D" id="1.10.10.60">
    <property type="entry name" value="Homeodomain-like"/>
    <property type="match status" value="1"/>
</dbReference>
<gene>
    <name evidence="6" type="ORF">V5J35_003096</name>
</gene>
<sequence>MLEVKKLPTGTLLDIENVKKTDGIESIEPHRHQYFEIFWVISGEGSHSIDFMNYPLCSGLIYFITPGQVHHVHDLPDGLYAISFCSSLISSDFRSQKILEQIFFNNRSYHPSISVDSRGKQALKKLLEILSTELGSPDCDNELINMLFTGFLRYLMRYQPVRDDIPKANDERMTFLLSLIDSHYTDRRNADFYADKLSLGSKRVNELSQKYFSKTVTQLIHEKILVEARRQLAFTTRTVKAISYDLGYQDVAYFSRFYKKATGESPQDFRHNWFRSSG</sequence>
<dbReference type="SUPFAM" id="SSF46689">
    <property type="entry name" value="Homeodomain-like"/>
    <property type="match status" value="1"/>
</dbReference>
<dbReference type="Gene3D" id="2.60.120.10">
    <property type="entry name" value="Jelly Rolls"/>
    <property type="match status" value="1"/>
</dbReference>
<dbReference type="InterPro" id="IPR037923">
    <property type="entry name" value="HTH-like"/>
</dbReference>
<comment type="caution">
    <text evidence="6">The sequence shown here is derived from an EMBL/GenBank/DDBJ whole genome shotgun (WGS) entry which is preliminary data.</text>
</comment>
<dbReference type="Pfam" id="PF02311">
    <property type="entry name" value="AraC_binding"/>
    <property type="match status" value="1"/>
</dbReference>
<dbReference type="SUPFAM" id="SSF51215">
    <property type="entry name" value="Regulatory protein AraC"/>
    <property type="match status" value="1"/>
</dbReference>
<dbReference type="PRINTS" id="PR00032">
    <property type="entry name" value="HTHARAC"/>
</dbReference>
<accession>A0ABV2SLB7</accession>
<keyword evidence="7" id="KW-1185">Reference proteome</keyword>